<sequence>RYTLKPVWVTESFYNTTLEKVLAHECDLVEYLGCFYDIVYYEPEEIKKL</sequence>
<evidence type="ECO:0000313" key="2">
    <source>
        <dbReference type="Proteomes" id="UP000215335"/>
    </source>
</evidence>
<accession>A0A232F798</accession>
<dbReference type="AlphaFoldDB" id="A0A232F798"/>
<keyword evidence="2" id="KW-1185">Reference proteome</keyword>
<name>A0A232F798_9HYME</name>
<feature type="non-terminal residue" evidence="1">
    <location>
        <position position="1"/>
    </location>
</feature>
<evidence type="ECO:0000313" key="1">
    <source>
        <dbReference type="EMBL" id="OXU26167.1"/>
    </source>
</evidence>
<proteinExistence type="predicted"/>
<dbReference type="Proteomes" id="UP000215335">
    <property type="component" value="Unassembled WGS sequence"/>
</dbReference>
<protein>
    <submittedName>
        <fullName evidence="1">Uncharacterized protein</fullName>
    </submittedName>
</protein>
<comment type="caution">
    <text evidence="1">The sequence shown here is derived from an EMBL/GenBank/DDBJ whole genome shotgun (WGS) entry which is preliminary data.</text>
</comment>
<reference evidence="1 2" key="1">
    <citation type="journal article" date="2017" name="Curr. Biol.">
        <title>The Evolution of Venom by Co-option of Single-Copy Genes.</title>
        <authorList>
            <person name="Martinson E.O."/>
            <person name="Mrinalini"/>
            <person name="Kelkar Y.D."/>
            <person name="Chang C.H."/>
            <person name="Werren J.H."/>
        </authorList>
    </citation>
    <scope>NUCLEOTIDE SEQUENCE [LARGE SCALE GENOMIC DNA]</scope>
    <source>
        <strain evidence="1 2">Alberta</strain>
        <tissue evidence="1">Whole body</tissue>
    </source>
</reference>
<gene>
    <name evidence="1" type="ORF">TSAR_009925</name>
</gene>
<dbReference type="EMBL" id="NNAY01000861">
    <property type="protein sequence ID" value="OXU26167.1"/>
    <property type="molecule type" value="Genomic_DNA"/>
</dbReference>
<organism evidence="1 2">
    <name type="scientific">Trichomalopsis sarcophagae</name>
    <dbReference type="NCBI Taxonomy" id="543379"/>
    <lineage>
        <taxon>Eukaryota</taxon>
        <taxon>Metazoa</taxon>
        <taxon>Ecdysozoa</taxon>
        <taxon>Arthropoda</taxon>
        <taxon>Hexapoda</taxon>
        <taxon>Insecta</taxon>
        <taxon>Pterygota</taxon>
        <taxon>Neoptera</taxon>
        <taxon>Endopterygota</taxon>
        <taxon>Hymenoptera</taxon>
        <taxon>Apocrita</taxon>
        <taxon>Proctotrupomorpha</taxon>
        <taxon>Chalcidoidea</taxon>
        <taxon>Pteromalidae</taxon>
        <taxon>Pteromalinae</taxon>
        <taxon>Trichomalopsis</taxon>
    </lineage>
</organism>